<gene>
    <name evidence="7" type="ORF">NQT62_01515</name>
</gene>
<proteinExistence type="predicted"/>
<evidence type="ECO:0000256" key="6">
    <source>
        <dbReference type="SAM" id="MobiDB-lite"/>
    </source>
</evidence>
<dbReference type="EMBL" id="JANIGO010000001">
    <property type="protein sequence ID" value="MCQ8895114.1"/>
    <property type="molecule type" value="Genomic_DNA"/>
</dbReference>
<evidence type="ECO:0000256" key="4">
    <source>
        <dbReference type="ARBA" id="ARBA00023139"/>
    </source>
</evidence>
<keyword evidence="8" id="KW-1185">Reference proteome</keyword>
<evidence type="ECO:0000256" key="2">
    <source>
        <dbReference type="ARBA" id="ARBA00022729"/>
    </source>
</evidence>
<dbReference type="PANTHER" id="PTHR41164">
    <property type="entry name" value="CURLI PRODUCTION ASSEMBLY/TRANSPORT COMPONENT CSGG"/>
    <property type="match status" value="1"/>
</dbReference>
<reference evidence="7 8" key="1">
    <citation type="submission" date="2022-07" db="EMBL/GenBank/DDBJ databases">
        <authorList>
            <person name="Xamxidin M."/>
            <person name="Wu M."/>
        </authorList>
    </citation>
    <scope>NUCLEOTIDE SEQUENCE [LARGE SCALE GENOMIC DNA]</scope>
    <source>
        <strain evidence="7 8">NBRC 111650</strain>
    </source>
</reference>
<feature type="region of interest" description="Disordered" evidence="6">
    <location>
        <begin position="246"/>
        <end position="368"/>
    </location>
</feature>
<dbReference type="Proteomes" id="UP001204142">
    <property type="component" value="Unassembled WGS sequence"/>
</dbReference>
<dbReference type="PANTHER" id="PTHR41164:SF1">
    <property type="entry name" value="CURLI PRODUCTION ASSEMBLY_TRANSPORT COMPONENT CSGG"/>
    <property type="match status" value="1"/>
</dbReference>
<accession>A0ABT1WC71</accession>
<evidence type="ECO:0000313" key="7">
    <source>
        <dbReference type="EMBL" id="MCQ8895114.1"/>
    </source>
</evidence>
<dbReference type="InterPro" id="IPR005534">
    <property type="entry name" value="Curli_assmbl/transp-comp_CsgG"/>
</dbReference>
<comment type="caution">
    <text evidence="7">The sequence shown here is derived from an EMBL/GenBank/DDBJ whole genome shotgun (WGS) entry which is preliminary data.</text>
</comment>
<dbReference type="Gene3D" id="3.40.50.10610">
    <property type="entry name" value="ABC-type transport auxiliary lipoprotein component"/>
    <property type="match status" value="1"/>
</dbReference>
<keyword evidence="1" id="KW-1003">Cell membrane</keyword>
<evidence type="ECO:0000256" key="5">
    <source>
        <dbReference type="ARBA" id="ARBA00023288"/>
    </source>
</evidence>
<evidence type="ECO:0000313" key="8">
    <source>
        <dbReference type="Proteomes" id="UP001204142"/>
    </source>
</evidence>
<feature type="compositionally biased region" description="Polar residues" evidence="6">
    <location>
        <begin position="246"/>
        <end position="258"/>
    </location>
</feature>
<evidence type="ECO:0000256" key="3">
    <source>
        <dbReference type="ARBA" id="ARBA00023136"/>
    </source>
</evidence>
<organism evidence="7 8">
    <name type="scientific">Limnobacter humi</name>
    <dbReference type="NCBI Taxonomy" id="1778671"/>
    <lineage>
        <taxon>Bacteria</taxon>
        <taxon>Pseudomonadati</taxon>
        <taxon>Pseudomonadota</taxon>
        <taxon>Betaproteobacteria</taxon>
        <taxon>Burkholderiales</taxon>
        <taxon>Burkholderiaceae</taxon>
        <taxon>Limnobacter</taxon>
    </lineage>
</organism>
<sequence length="368" mass="39466">MSNTQYVNALDGASVVENTTRYSKSLECLKPLLASRGGLGKRYAVGRVNDFSGKEDLTNGKRLTQGAALMVISALSKTGVPMVERFDTSIADMELKYADNKLITDNPETKDHRRIFSGSLPGSDYHIVGGITEVNYNIKSGSIDSSIRFLGLGARYFVMDVAVDLRLVNTKTLEIVNTQSLQKQIIGTELSGGYFRLFSDGLVDINAAERTQEPIQKGVRMVIEQAVFNMLTQVNHVGASQCARLSSLNPADNPQPTAMSKPAANNGATLTPKRSDAPLNLDNTASPGNTGREGVMIDPQTGEVVPLGSTPSPQQLARPLAAGSEAGNQEVRQLNGLFGPPGLPSDAGNANNRAMQEKLLYGSRPELR</sequence>
<name>A0ABT1WC71_9BURK</name>
<evidence type="ECO:0000256" key="1">
    <source>
        <dbReference type="ARBA" id="ARBA00022475"/>
    </source>
</evidence>
<keyword evidence="3" id="KW-0472">Membrane</keyword>
<keyword evidence="5" id="KW-0449">Lipoprotein</keyword>
<keyword evidence="2" id="KW-0732">Signal</keyword>
<keyword evidence="4" id="KW-0564">Palmitate</keyword>
<dbReference type="Pfam" id="PF03783">
    <property type="entry name" value="CsgG"/>
    <property type="match status" value="1"/>
</dbReference>
<dbReference type="RefSeq" id="WP_256762785.1">
    <property type="nucleotide sequence ID" value="NZ_JANIGO010000001.1"/>
</dbReference>
<protein>
    <submittedName>
        <fullName evidence="7">Transcriptional regulator</fullName>
    </submittedName>
</protein>